<feature type="transmembrane region" description="Helical" evidence="7">
    <location>
        <begin position="96"/>
        <end position="116"/>
    </location>
</feature>
<evidence type="ECO:0000256" key="1">
    <source>
        <dbReference type="ARBA" id="ARBA00004651"/>
    </source>
</evidence>
<evidence type="ECO:0000256" key="3">
    <source>
        <dbReference type="ARBA" id="ARBA00022475"/>
    </source>
</evidence>
<evidence type="ECO:0000256" key="7">
    <source>
        <dbReference type="RuleBase" id="RU363032"/>
    </source>
</evidence>
<feature type="transmembrane region" description="Helical" evidence="7">
    <location>
        <begin position="44"/>
        <end position="62"/>
    </location>
</feature>
<keyword evidence="3" id="KW-1003">Cell membrane</keyword>
<protein>
    <submittedName>
        <fullName evidence="9">ABC transporter permease</fullName>
    </submittedName>
</protein>
<dbReference type="EMBL" id="JAHBAY010000002">
    <property type="protein sequence ID" value="MBT0768510.1"/>
    <property type="molecule type" value="Genomic_DNA"/>
</dbReference>
<gene>
    <name evidence="9" type="ORF">KIH74_06210</name>
</gene>
<reference evidence="9 10" key="1">
    <citation type="submission" date="2021-05" db="EMBL/GenBank/DDBJ databases">
        <title>Kineosporia and Streptomyces sp. nov. two new marine actinobacteria isolated from Coral.</title>
        <authorList>
            <person name="Buangrab K."/>
            <person name="Sutthacheep M."/>
            <person name="Yeemin T."/>
            <person name="Harunari E."/>
            <person name="Igarashi Y."/>
            <person name="Kanchanasin P."/>
            <person name="Tanasupawat S."/>
            <person name="Phongsopitanun W."/>
        </authorList>
    </citation>
    <scope>NUCLEOTIDE SEQUENCE [LARGE SCALE GENOMIC DNA]</scope>
    <source>
        <strain evidence="9 10">J2-2</strain>
    </source>
</reference>
<evidence type="ECO:0000313" key="10">
    <source>
        <dbReference type="Proteomes" id="UP001197247"/>
    </source>
</evidence>
<evidence type="ECO:0000256" key="4">
    <source>
        <dbReference type="ARBA" id="ARBA00022692"/>
    </source>
</evidence>
<evidence type="ECO:0000256" key="5">
    <source>
        <dbReference type="ARBA" id="ARBA00022989"/>
    </source>
</evidence>
<feature type="transmembrane region" description="Helical" evidence="7">
    <location>
        <begin position="208"/>
        <end position="230"/>
    </location>
</feature>
<dbReference type="Gene3D" id="1.10.3720.10">
    <property type="entry name" value="MetI-like"/>
    <property type="match status" value="1"/>
</dbReference>
<sequence length="285" mass="30536">MTAPSTEAVVTGEPGPDARGRVRAVIPPQSRAGALFTAFRATRAWMVLAVAVLVWEGAVRALDTPKYVLPAPTAMVEQFGNHHELFLNGLWATTRMSLYGLAAAVVIGVVLGVAMGRSALFEEIAFPFLNIIRVMPTVAIAPLLIIWFGRGGVPIVICSCLIAVFPIIVDVAHGLTSVDEDLVNMMKLANASEFSILARVRIPNSLPYLFSSFRVAAPGAVVGALLGEYIGSREGLGYLITVYSAQLNTAAVFVLALLSCLVGLVFFNVCVWLEKIVVPWKTVVR</sequence>
<name>A0ABS5TBR1_9ACTN</name>
<comment type="caution">
    <text evidence="9">The sequence shown here is derived from an EMBL/GenBank/DDBJ whole genome shotgun (WGS) entry which is preliminary data.</text>
</comment>
<dbReference type="RefSeq" id="WP_214154804.1">
    <property type="nucleotide sequence ID" value="NZ_JAHBAY010000002.1"/>
</dbReference>
<dbReference type="PANTHER" id="PTHR30151:SF41">
    <property type="entry name" value="ABC TRANSPORTER PERMEASE PROTEIN"/>
    <property type="match status" value="1"/>
</dbReference>
<comment type="similarity">
    <text evidence="7">Belongs to the binding-protein-dependent transport system permease family.</text>
</comment>
<keyword evidence="10" id="KW-1185">Reference proteome</keyword>
<proteinExistence type="inferred from homology"/>
<evidence type="ECO:0000313" key="9">
    <source>
        <dbReference type="EMBL" id="MBT0768510.1"/>
    </source>
</evidence>
<keyword evidence="6 7" id="KW-0472">Membrane</keyword>
<evidence type="ECO:0000256" key="2">
    <source>
        <dbReference type="ARBA" id="ARBA00022448"/>
    </source>
</evidence>
<keyword evidence="2 7" id="KW-0813">Transport</keyword>
<dbReference type="InterPro" id="IPR035906">
    <property type="entry name" value="MetI-like_sf"/>
</dbReference>
<feature type="domain" description="ABC transmembrane type-1" evidence="8">
    <location>
        <begin position="90"/>
        <end position="270"/>
    </location>
</feature>
<dbReference type="PROSITE" id="PS50928">
    <property type="entry name" value="ABC_TM1"/>
    <property type="match status" value="1"/>
</dbReference>
<feature type="transmembrane region" description="Helical" evidence="7">
    <location>
        <begin position="250"/>
        <end position="273"/>
    </location>
</feature>
<dbReference type="SUPFAM" id="SSF161098">
    <property type="entry name" value="MetI-like"/>
    <property type="match status" value="1"/>
</dbReference>
<evidence type="ECO:0000256" key="6">
    <source>
        <dbReference type="ARBA" id="ARBA00023136"/>
    </source>
</evidence>
<keyword evidence="5 7" id="KW-1133">Transmembrane helix</keyword>
<feature type="transmembrane region" description="Helical" evidence="7">
    <location>
        <begin position="154"/>
        <end position="178"/>
    </location>
</feature>
<evidence type="ECO:0000259" key="8">
    <source>
        <dbReference type="PROSITE" id="PS50928"/>
    </source>
</evidence>
<comment type="subcellular location">
    <subcellularLocation>
        <location evidence="1 7">Cell membrane</location>
        <topology evidence="1 7">Multi-pass membrane protein</topology>
    </subcellularLocation>
</comment>
<accession>A0ABS5TBR1</accession>
<dbReference type="CDD" id="cd06261">
    <property type="entry name" value="TM_PBP2"/>
    <property type="match status" value="1"/>
</dbReference>
<dbReference type="Proteomes" id="UP001197247">
    <property type="component" value="Unassembled WGS sequence"/>
</dbReference>
<dbReference type="Pfam" id="PF00528">
    <property type="entry name" value="BPD_transp_1"/>
    <property type="match status" value="1"/>
</dbReference>
<feature type="transmembrane region" description="Helical" evidence="7">
    <location>
        <begin position="128"/>
        <end position="148"/>
    </location>
</feature>
<dbReference type="PANTHER" id="PTHR30151">
    <property type="entry name" value="ALKANE SULFONATE ABC TRANSPORTER-RELATED, MEMBRANE SUBUNIT"/>
    <property type="match status" value="1"/>
</dbReference>
<keyword evidence="4 7" id="KW-0812">Transmembrane</keyword>
<dbReference type="InterPro" id="IPR000515">
    <property type="entry name" value="MetI-like"/>
</dbReference>
<organism evidence="9 10">
    <name type="scientific">Kineosporia corallincola</name>
    <dbReference type="NCBI Taxonomy" id="2835133"/>
    <lineage>
        <taxon>Bacteria</taxon>
        <taxon>Bacillati</taxon>
        <taxon>Actinomycetota</taxon>
        <taxon>Actinomycetes</taxon>
        <taxon>Kineosporiales</taxon>
        <taxon>Kineosporiaceae</taxon>
        <taxon>Kineosporia</taxon>
    </lineage>
</organism>